<evidence type="ECO:0000259" key="2">
    <source>
        <dbReference type="Pfam" id="PF16403"/>
    </source>
</evidence>
<dbReference type="RefSeq" id="WP_028529968.1">
    <property type="nucleotide sequence ID" value="NZ_CABLBR010000038.1"/>
</dbReference>
<accession>A0ABY5VFM5</accession>
<gene>
    <name evidence="3" type="ORF">NQ502_17205</name>
</gene>
<evidence type="ECO:0000313" key="3">
    <source>
        <dbReference type="EMBL" id="UWP59081.1"/>
    </source>
</evidence>
<organism evidence="3 4">
    <name type="scientific">Ruminococcus gauvreauii</name>
    <dbReference type="NCBI Taxonomy" id="438033"/>
    <lineage>
        <taxon>Bacteria</taxon>
        <taxon>Bacillati</taxon>
        <taxon>Bacillota</taxon>
        <taxon>Clostridia</taxon>
        <taxon>Eubacteriales</taxon>
        <taxon>Oscillospiraceae</taxon>
        <taxon>Ruminococcus</taxon>
    </lineage>
</organism>
<name>A0ABY5VFM5_9FIRM</name>
<evidence type="ECO:0000313" key="4">
    <source>
        <dbReference type="Proteomes" id="UP001060164"/>
    </source>
</evidence>
<evidence type="ECO:0000256" key="1">
    <source>
        <dbReference type="SAM" id="MobiDB-lite"/>
    </source>
</evidence>
<reference evidence="3" key="1">
    <citation type="journal article" date="2022" name="Cell">
        <title>Design, construction, and in vivo augmentation of a complex gut microbiome.</title>
        <authorList>
            <person name="Cheng A.G."/>
            <person name="Ho P.Y."/>
            <person name="Aranda-Diaz A."/>
            <person name="Jain S."/>
            <person name="Yu F.B."/>
            <person name="Meng X."/>
            <person name="Wang M."/>
            <person name="Iakiviak M."/>
            <person name="Nagashima K."/>
            <person name="Zhao A."/>
            <person name="Murugkar P."/>
            <person name="Patil A."/>
            <person name="Atabakhsh K."/>
            <person name="Weakley A."/>
            <person name="Yan J."/>
            <person name="Brumbaugh A.R."/>
            <person name="Higginbottom S."/>
            <person name="Dimas A."/>
            <person name="Shiver A.L."/>
            <person name="Deutschbauer A."/>
            <person name="Neff N."/>
            <person name="Sonnenburg J.L."/>
            <person name="Huang K.C."/>
            <person name="Fischbach M.A."/>
        </authorList>
    </citation>
    <scope>NUCLEOTIDE SEQUENCE</scope>
    <source>
        <strain evidence="3">DSM 19829</strain>
    </source>
</reference>
<dbReference type="EMBL" id="CP102290">
    <property type="protein sequence ID" value="UWP59081.1"/>
    <property type="molecule type" value="Genomic_DNA"/>
</dbReference>
<protein>
    <submittedName>
        <fullName evidence="3">DUF5011 domain-containing protein</fullName>
    </submittedName>
</protein>
<dbReference type="InterPro" id="IPR013783">
    <property type="entry name" value="Ig-like_fold"/>
</dbReference>
<feature type="compositionally biased region" description="Low complexity" evidence="1">
    <location>
        <begin position="141"/>
        <end position="168"/>
    </location>
</feature>
<feature type="region of interest" description="Disordered" evidence="1">
    <location>
        <begin position="102"/>
        <end position="168"/>
    </location>
</feature>
<dbReference type="Gene3D" id="2.60.40.10">
    <property type="entry name" value="Immunoglobulins"/>
    <property type="match status" value="2"/>
</dbReference>
<dbReference type="InterPro" id="IPR032179">
    <property type="entry name" value="Cry22Aa_Ig-like"/>
</dbReference>
<sequence>MRKLYLVGVAVVGILLAAGAVWVVVTQDREGPVITIDETQQITWQADMEKTKLLQGVTAVDDKDGDVTDTLIVESIKPQPTGDEAVVTYVAKDSSHNVTKATRKVTYSASDEDTSGGAEPQAEEQPEAADQTQEGAENGDTAQGQAAETDAAAQTPEELEQQAQAQRDAAIAALSPGAPRFYLKQHYVTISAGEEFNKLSWVEDITDDKDDRSRLFRDIRVEGDVNRNEPGTYELAYYAADSDGNRSNREILTVTVN</sequence>
<keyword evidence="4" id="KW-1185">Reference proteome</keyword>
<feature type="domain" description="Pesticidal crystal protein Cry22Aa Ig-like" evidence="2">
    <location>
        <begin position="187"/>
        <end position="248"/>
    </location>
</feature>
<dbReference type="Proteomes" id="UP001060164">
    <property type="component" value="Chromosome"/>
</dbReference>
<proteinExistence type="predicted"/>
<dbReference type="Pfam" id="PF16403">
    <property type="entry name" value="Bact_surface_Ig-like"/>
    <property type="match status" value="1"/>
</dbReference>